<evidence type="ECO:0000313" key="2">
    <source>
        <dbReference type="Proteomes" id="UP000324222"/>
    </source>
</evidence>
<dbReference type="AlphaFoldDB" id="A0A5B7J102"/>
<keyword evidence="2" id="KW-1185">Reference proteome</keyword>
<sequence>MENPCYAIRKNTLESSKLLPESVKGNTGVCEMENNNNISVMDERHMYAFLVMLGEKCNTRERMKNEGSKGQ</sequence>
<organism evidence="1 2">
    <name type="scientific">Portunus trituberculatus</name>
    <name type="common">Swimming crab</name>
    <name type="synonym">Neptunus trituberculatus</name>
    <dbReference type="NCBI Taxonomy" id="210409"/>
    <lineage>
        <taxon>Eukaryota</taxon>
        <taxon>Metazoa</taxon>
        <taxon>Ecdysozoa</taxon>
        <taxon>Arthropoda</taxon>
        <taxon>Crustacea</taxon>
        <taxon>Multicrustacea</taxon>
        <taxon>Malacostraca</taxon>
        <taxon>Eumalacostraca</taxon>
        <taxon>Eucarida</taxon>
        <taxon>Decapoda</taxon>
        <taxon>Pleocyemata</taxon>
        <taxon>Brachyura</taxon>
        <taxon>Eubrachyura</taxon>
        <taxon>Portunoidea</taxon>
        <taxon>Portunidae</taxon>
        <taxon>Portuninae</taxon>
        <taxon>Portunus</taxon>
    </lineage>
</organism>
<gene>
    <name evidence="1" type="ORF">E2C01_083360</name>
</gene>
<accession>A0A5B7J102</accession>
<dbReference type="Proteomes" id="UP000324222">
    <property type="component" value="Unassembled WGS sequence"/>
</dbReference>
<dbReference type="EMBL" id="VSRR010077842">
    <property type="protein sequence ID" value="MPC88455.1"/>
    <property type="molecule type" value="Genomic_DNA"/>
</dbReference>
<name>A0A5B7J102_PORTR</name>
<protein>
    <submittedName>
        <fullName evidence="1">Uncharacterized protein</fullName>
    </submittedName>
</protein>
<proteinExistence type="predicted"/>
<evidence type="ECO:0000313" key="1">
    <source>
        <dbReference type="EMBL" id="MPC88455.1"/>
    </source>
</evidence>
<comment type="caution">
    <text evidence="1">The sequence shown here is derived from an EMBL/GenBank/DDBJ whole genome shotgun (WGS) entry which is preliminary data.</text>
</comment>
<reference evidence="1 2" key="1">
    <citation type="submission" date="2019-05" db="EMBL/GenBank/DDBJ databases">
        <title>Another draft genome of Portunus trituberculatus and its Hox gene families provides insights of decapod evolution.</title>
        <authorList>
            <person name="Jeong J.-H."/>
            <person name="Song I."/>
            <person name="Kim S."/>
            <person name="Choi T."/>
            <person name="Kim D."/>
            <person name="Ryu S."/>
            <person name="Kim W."/>
        </authorList>
    </citation>
    <scope>NUCLEOTIDE SEQUENCE [LARGE SCALE GENOMIC DNA]</scope>
    <source>
        <tissue evidence="1">Muscle</tissue>
    </source>
</reference>